<name>A0AAN4Z823_9BILA</name>
<evidence type="ECO:0000313" key="2">
    <source>
        <dbReference type="Proteomes" id="UP001328107"/>
    </source>
</evidence>
<comment type="caution">
    <text evidence="1">The sequence shown here is derived from an EMBL/GenBank/DDBJ whole genome shotgun (WGS) entry which is preliminary data.</text>
</comment>
<evidence type="ECO:0000313" key="1">
    <source>
        <dbReference type="EMBL" id="GMR33027.1"/>
    </source>
</evidence>
<protein>
    <submittedName>
        <fullName evidence="1">Uncharacterized protein</fullName>
    </submittedName>
</protein>
<reference evidence="2" key="1">
    <citation type="submission" date="2022-10" db="EMBL/GenBank/DDBJ databases">
        <title>Genome assembly of Pristionchus species.</title>
        <authorList>
            <person name="Yoshida K."/>
            <person name="Sommer R.J."/>
        </authorList>
    </citation>
    <scope>NUCLEOTIDE SEQUENCE [LARGE SCALE GENOMIC DNA]</scope>
    <source>
        <strain evidence="2">RS5460</strain>
    </source>
</reference>
<dbReference type="AlphaFoldDB" id="A0AAN4Z823"/>
<proteinExistence type="predicted"/>
<dbReference type="EMBL" id="BTRK01000001">
    <property type="protein sequence ID" value="GMR33027.1"/>
    <property type="molecule type" value="Genomic_DNA"/>
</dbReference>
<dbReference type="Proteomes" id="UP001328107">
    <property type="component" value="Unassembled WGS sequence"/>
</dbReference>
<keyword evidence="2" id="KW-1185">Reference proteome</keyword>
<gene>
    <name evidence="1" type="ORF">PMAYCL1PPCAC_03222</name>
</gene>
<organism evidence="1 2">
    <name type="scientific">Pristionchus mayeri</name>
    <dbReference type="NCBI Taxonomy" id="1317129"/>
    <lineage>
        <taxon>Eukaryota</taxon>
        <taxon>Metazoa</taxon>
        <taxon>Ecdysozoa</taxon>
        <taxon>Nematoda</taxon>
        <taxon>Chromadorea</taxon>
        <taxon>Rhabditida</taxon>
        <taxon>Rhabditina</taxon>
        <taxon>Diplogasteromorpha</taxon>
        <taxon>Diplogasteroidea</taxon>
        <taxon>Neodiplogasteridae</taxon>
        <taxon>Pristionchus</taxon>
    </lineage>
</organism>
<sequence length="144" mass="16355">IICANEEEGDIVFGNAAIVKIILMNMTVSMLSTRKESPFDREKSLMEKGGALYERLKCDSRLRPTLLFVQDKLYEYAQLAFNDAHETNLMDEHSRSIIFDDNCVIVLVRWLNVEANRNLLINDYEEHLGNGISECSACCAAFIS</sequence>
<accession>A0AAN4Z823</accession>
<feature type="non-terminal residue" evidence="1">
    <location>
        <position position="1"/>
    </location>
</feature>